<name>W1DPI8_KLEPN</name>
<reference evidence="1" key="1">
    <citation type="submission" date="2013-10" db="EMBL/GenBank/DDBJ databases">
        <title>Antibiotic resistance diversity of beta-lactamase producers in the General Hospital Vienna.</title>
        <authorList>
            <person name="Barisic I."/>
            <person name="Mitteregger D."/>
            <person name="Hirschl A.M."/>
            <person name="Noehammer C."/>
            <person name="Wiesinger-Mayr H."/>
        </authorList>
    </citation>
    <scope>NUCLEOTIDE SEQUENCE [LARGE SCALE GENOMIC DNA]</scope>
    <source>
        <strain evidence="1">IS43</strain>
    </source>
</reference>
<dbReference type="AlphaFoldDB" id="W1DPI8"/>
<dbReference type="Proteomes" id="UP000019183">
    <property type="component" value="Unassembled WGS sequence"/>
</dbReference>
<evidence type="ECO:0000313" key="2">
    <source>
        <dbReference type="Proteomes" id="UP000019183"/>
    </source>
</evidence>
<sequence>MIPTVIPAIRSRVKRAVVYFSFQQASMRARKGITCEENNLFTIMFHP</sequence>
<accession>W1DPI8</accession>
<dbReference type="EMBL" id="CBWK010000634">
    <property type="protein sequence ID" value="CDL11308.1"/>
    <property type="molecule type" value="Genomic_DNA"/>
</dbReference>
<comment type="caution">
    <text evidence="1">The sequence shown here is derived from an EMBL/GenBank/DDBJ whole genome shotgun (WGS) entry which is preliminary data.</text>
</comment>
<evidence type="ECO:0000313" key="1">
    <source>
        <dbReference type="EMBL" id="CDL11308.1"/>
    </source>
</evidence>
<keyword evidence="2" id="KW-1185">Reference proteome</keyword>
<organism evidence="1 2">
    <name type="scientific">Klebsiella pneumoniae IS43</name>
    <dbReference type="NCBI Taxonomy" id="1432552"/>
    <lineage>
        <taxon>Bacteria</taxon>
        <taxon>Pseudomonadati</taxon>
        <taxon>Pseudomonadota</taxon>
        <taxon>Gammaproteobacteria</taxon>
        <taxon>Enterobacterales</taxon>
        <taxon>Enterobacteriaceae</taxon>
        <taxon>Klebsiella/Raoultella group</taxon>
        <taxon>Klebsiella</taxon>
        <taxon>Klebsiella pneumoniae complex</taxon>
    </lineage>
</organism>
<proteinExistence type="predicted"/>
<protein>
    <submittedName>
        <fullName evidence="1">Uncharacterized protein</fullName>
    </submittedName>
</protein>